<dbReference type="Gene3D" id="3.30.420.40">
    <property type="match status" value="2"/>
</dbReference>
<dbReference type="EMBL" id="FRFE01000001">
    <property type="protein sequence ID" value="SHO42728.1"/>
    <property type="molecule type" value="Genomic_DNA"/>
</dbReference>
<dbReference type="InterPro" id="IPR036388">
    <property type="entry name" value="WH-like_DNA-bd_sf"/>
</dbReference>
<dbReference type="Pfam" id="PF00480">
    <property type="entry name" value="ROK"/>
    <property type="match status" value="1"/>
</dbReference>
<sequence>MIPHIPLQVQPLDLRYNERKVLQILRRMGHASKAEIARIANLTNAAVGSIVSSLEEQNLILSGKKRHEGQRGQPATMIHLNPTGAYGLGVRLERNGFQTVLIDFDGNILSRFTNEMELPPPEQTLEIVCSDINAALATMPAESLSRLTGVGLATPYHLGSWLKELGLPEKSFKQWDSFDFAAQLEDTTKIPVHSENDGTAAAIAELFYGAGREVDDFLYLFFGPAIGGGLALKGDIVRGSTGNAADVATMAVPPSKLPSATRPDKKWDILINRASLNSLRRHLLSRRPGIEVGTRLQLELAVQTYGKESDEWADDCIDALIPTIISAKSLLDFPTLVLEANIGGGLVTMLRDRLAKALDENMPEAWSPPKLVTGTFGCDASAVGAASLPIFYNFSPRKPLQ</sequence>
<dbReference type="PANTHER" id="PTHR18964">
    <property type="entry name" value="ROK (REPRESSOR, ORF, KINASE) FAMILY"/>
    <property type="match status" value="1"/>
</dbReference>
<accession>A0A1M7XVQ3</accession>
<keyword evidence="1" id="KW-0808">Transferase</keyword>
<organism evidence="1 2">
    <name type="scientific">Desulfopila aestuarii DSM 18488</name>
    <dbReference type="NCBI Taxonomy" id="1121416"/>
    <lineage>
        <taxon>Bacteria</taxon>
        <taxon>Pseudomonadati</taxon>
        <taxon>Thermodesulfobacteriota</taxon>
        <taxon>Desulfobulbia</taxon>
        <taxon>Desulfobulbales</taxon>
        <taxon>Desulfocapsaceae</taxon>
        <taxon>Desulfopila</taxon>
    </lineage>
</organism>
<proteinExistence type="predicted"/>
<dbReference type="InterPro" id="IPR043129">
    <property type="entry name" value="ATPase_NBD"/>
</dbReference>
<reference evidence="1 2" key="1">
    <citation type="submission" date="2016-12" db="EMBL/GenBank/DDBJ databases">
        <authorList>
            <person name="Song W.-J."/>
            <person name="Kurnit D.M."/>
        </authorList>
    </citation>
    <scope>NUCLEOTIDE SEQUENCE [LARGE SCALE GENOMIC DNA]</scope>
    <source>
        <strain evidence="1 2">DSM 18488</strain>
    </source>
</reference>
<dbReference type="GO" id="GO:0019262">
    <property type="term" value="P:N-acetylneuraminate catabolic process"/>
    <property type="evidence" value="ECO:0007669"/>
    <property type="project" value="TreeGrafter"/>
</dbReference>
<dbReference type="GO" id="GO:0009384">
    <property type="term" value="F:N-acylmannosamine kinase activity"/>
    <property type="evidence" value="ECO:0007669"/>
    <property type="project" value="TreeGrafter"/>
</dbReference>
<dbReference type="Proteomes" id="UP000184603">
    <property type="component" value="Unassembled WGS sequence"/>
</dbReference>
<dbReference type="RefSeq" id="WP_073611497.1">
    <property type="nucleotide sequence ID" value="NZ_FRFE01000001.1"/>
</dbReference>
<dbReference type="SUPFAM" id="SSF53067">
    <property type="entry name" value="Actin-like ATPase domain"/>
    <property type="match status" value="1"/>
</dbReference>
<keyword evidence="2" id="KW-1185">Reference proteome</keyword>
<dbReference type="PANTHER" id="PTHR18964:SF169">
    <property type="entry name" value="N-ACETYLMANNOSAMINE KINASE"/>
    <property type="match status" value="1"/>
</dbReference>
<dbReference type="Gene3D" id="1.10.10.10">
    <property type="entry name" value="Winged helix-like DNA-binding domain superfamily/Winged helix DNA-binding domain"/>
    <property type="match status" value="1"/>
</dbReference>
<dbReference type="AlphaFoldDB" id="A0A1M7XVQ3"/>
<evidence type="ECO:0000313" key="1">
    <source>
        <dbReference type="EMBL" id="SHO42728.1"/>
    </source>
</evidence>
<dbReference type="InterPro" id="IPR000600">
    <property type="entry name" value="ROK"/>
</dbReference>
<dbReference type="Pfam" id="PF13412">
    <property type="entry name" value="HTH_24"/>
    <property type="match status" value="1"/>
</dbReference>
<keyword evidence="1" id="KW-0418">Kinase</keyword>
<dbReference type="OrthoDB" id="9810372at2"/>
<dbReference type="SUPFAM" id="SSF46785">
    <property type="entry name" value="Winged helix' DNA-binding domain"/>
    <property type="match status" value="1"/>
</dbReference>
<protein>
    <submittedName>
        <fullName evidence="1">Sugar kinase of the NBD/HSP70 family, may contain an N-terminal HTH domain</fullName>
    </submittedName>
</protein>
<gene>
    <name evidence="1" type="ORF">SAMN02745220_00120</name>
</gene>
<dbReference type="InterPro" id="IPR036390">
    <property type="entry name" value="WH_DNA-bd_sf"/>
</dbReference>
<dbReference type="STRING" id="1121416.SAMN02745220_00120"/>
<name>A0A1M7XVQ3_9BACT</name>
<evidence type="ECO:0000313" key="2">
    <source>
        <dbReference type="Proteomes" id="UP000184603"/>
    </source>
</evidence>